<dbReference type="Proteomes" id="UP000799118">
    <property type="component" value="Unassembled WGS sequence"/>
</dbReference>
<sequence>MGIEPAWTPTQQLNNVNVSILFKLFLTLHLITFLQQLARDILHEALSIKRSYESFARPGVGNKRLEEFCKDPVNAGPKVKNTWLDKNADTAAEMLSLPWNQELIRTLAMVAESIVRESADKNRFGPALHWVDLFSDRVHRMCVTEMKARPVESETEGQALARIWADHNLKTEEKKGVNARHHASIHLTLYHVNTEVVAEI</sequence>
<evidence type="ECO:0000313" key="2">
    <source>
        <dbReference type="EMBL" id="KAE9383234.1"/>
    </source>
</evidence>
<keyword evidence="1" id="KW-0472">Membrane</keyword>
<name>A0A6A4GCK5_9AGAR</name>
<dbReference type="AlphaFoldDB" id="A0A6A4GCK5"/>
<feature type="transmembrane region" description="Helical" evidence="1">
    <location>
        <begin position="20"/>
        <end position="38"/>
    </location>
</feature>
<dbReference type="OrthoDB" id="2821682at2759"/>
<protein>
    <submittedName>
        <fullName evidence="2">Uncharacterized protein</fullName>
    </submittedName>
</protein>
<evidence type="ECO:0000313" key="3">
    <source>
        <dbReference type="Proteomes" id="UP000799118"/>
    </source>
</evidence>
<accession>A0A6A4GCK5</accession>
<dbReference type="EMBL" id="ML770619">
    <property type="protein sequence ID" value="KAE9383234.1"/>
    <property type="molecule type" value="Genomic_DNA"/>
</dbReference>
<keyword evidence="1" id="KW-1133">Transmembrane helix</keyword>
<reference evidence="2" key="1">
    <citation type="journal article" date="2019" name="Environ. Microbiol.">
        <title>Fungal ecological strategies reflected in gene transcription - a case study of two litter decomposers.</title>
        <authorList>
            <person name="Barbi F."/>
            <person name="Kohler A."/>
            <person name="Barry K."/>
            <person name="Baskaran P."/>
            <person name="Daum C."/>
            <person name="Fauchery L."/>
            <person name="Ihrmark K."/>
            <person name="Kuo A."/>
            <person name="LaButti K."/>
            <person name="Lipzen A."/>
            <person name="Morin E."/>
            <person name="Grigoriev I.V."/>
            <person name="Henrissat B."/>
            <person name="Lindahl B."/>
            <person name="Martin F."/>
        </authorList>
    </citation>
    <scope>NUCLEOTIDE SEQUENCE</scope>
    <source>
        <strain evidence="2">JB14</strain>
    </source>
</reference>
<proteinExistence type="predicted"/>
<gene>
    <name evidence="2" type="ORF">BT96DRAFT_844343</name>
</gene>
<evidence type="ECO:0000256" key="1">
    <source>
        <dbReference type="SAM" id="Phobius"/>
    </source>
</evidence>
<keyword evidence="3" id="KW-1185">Reference proteome</keyword>
<organism evidence="2 3">
    <name type="scientific">Gymnopus androsaceus JB14</name>
    <dbReference type="NCBI Taxonomy" id="1447944"/>
    <lineage>
        <taxon>Eukaryota</taxon>
        <taxon>Fungi</taxon>
        <taxon>Dikarya</taxon>
        <taxon>Basidiomycota</taxon>
        <taxon>Agaricomycotina</taxon>
        <taxon>Agaricomycetes</taxon>
        <taxon>Agaricomycetidae</taxon>
        <taxon>Agaricales</taxon>
        <taxon>Marasmiineae</taxon>
        <taxon>Omphalotaceae</taxon>
        <taxon>Gymnopus</taxon>
    </lineage>
</organism>
<keyword evidence="1" id="KW-0812">Transmembrane</keyword>